<dbReference type="PRINTS" id="PR00080">
    <property type="entry name" value="SDRFAMILY"/>
</dbReference>
<dbReference type="Gene3D" id="3.40.50.720">
    <property type="entry name" value="NAD(P)-binding Rossmann-like Domain"/>
    <property type="match status" value="1"/>
</dbReference>
<accession>A0A381PWY0</accession>
<dbReference type="GO" id="GO:0016020">
    <property type="term" value="C:membrane"/>
    <property type="evidence" value="ECO:0007669"/>
    <property type="project" value="TreeGrafter"/>
</dbReference>
<dbReference type="AlphaFoldDB" id="A0A381PWY0"/>
<keyword evidence="2" id="KW-0560">Oxidoreductase</keyword>
<evidence type="ECO:0000256" key="1">
    <source>
        <dbReference type="ARBA" id="ARBA00006484"/>
    </source>
</evidence>
<dbReference type="EMBL" id="UINC01001120">
    <property type="protein sequence ID" value="SUZ71400.1"/>
    <property type="molecule type" value="Genomic_DNA"/>
</dbReference>
<sequence>VRNLKDKLAWITGAGTGIGEGSAKALARHGMRVVLSGRRREMLEAVAEGIEGDVVVEPLNVADRDAVNDVASRILAQHGPIDTLVLSAGINVKKRNWHNVSLDDWDDVIRIDLDGAFYCAKAVLPSMIDNGGGLIVNISSWAGRQVSIVTGPAYTAAKHAMNAMNESLNMEAGLYGVRACAICPGEVATPILDNRPIPVSDEDRAQMVQSDDCGDVVAFIAQLPEHVCINELTISPTWNRGYVAQAQRMLQSTEAPQKV</sequence>
<feature type="non-terminal residue" evidence="3">
    <location>
        <position position="1"/>
    </location>
</feature>
<dbReference type="CDD" id="cd05233">
    <property type="entry name" value="SDR_c"/>
    <property type="match status" value="1"/>
</dbReference>
<organism evidence="3">
    <name type="scientific">marine metagenome</name>
    <dbReference type="NCBI Taxonomy" id="408172"/>
    <lineage>
        <taxon>unclassified sequences</taxon>
        <taxon>metagenomes</taxon>
        <taxon>ecological metagenomes</taxon>
    </lineage>
</organism>
<dbReference type="Pfam" id="PF00106">
    <property type="entry name" value="adh_short"/>
    <property type="match status" value="1"/>
</dbReference>
<proteinExistence type="inferred from homology"/>
<reference evidence="3" key="1">
    <citation type="submission" date="2018-05" db="EMBL/GenBank/DDBJ databases">
        <authorList>
            <person name="Lanie J.A."/>
            <person name="Ng W.-L."/>
            <person name="Kazmierczak K.M."/>
            <person name="Andrzejewski T.M."/>
            <person name="Davidsen T.M."/>
            <person name="Wayne K.J."/>
            <person name="Tettelin H."/>
            <person name="Glass J.I."/>
            <person name="Rusch D."/>
            <person name="Podicherti R."/>
            <person name="Tsui H.-C.T."/>
            <person name="Winkler M.E."/>
        </authorList>
    </citation>
    <scope>NUCLEOTIDE SEQUENCE</scope>
</reference>
<comment type="similarity">
    <text evidence="1">Belongs to the short-chain dehydrogenases/reductases (SDR) family.</text>
</comment>
<dbReference type="PRINTS" id="PR00081">
    <property type="entry name" value="GDHRDH"/>
</dbReference>
<evidence type="ECO:0000313" key="3">
    <source>
        <dbReference type="EMBL" id="SUZ71400.1"/>
    </source>
</evidence>
<dbReference type="GO" id="GO:0016491">
    <property type="term" value="F:oxidoreductase activity"/>
    <property type="evidence" value="ECO:0007669"/>
    <property type="project" value="UniProtKB-KW"/>
</dbReference>
<dbReference type="InterPro" id="IPR036291">
    <property type="entry name" value="NAD(P)-bd_dom_sf"/>
</dbReference>
<evidence type="ECO:0000256" key="2">
    <source>
        <dbReference type="ARBA" id="ARBA00023002"/>
    </source>
</evidence>
<dbReference type="PANTHER" id="PTHR44196:SF1">
    <property type="entry name" value="DEHYDROGENASE_REDUCTASE SDR FAMILY MEMBER 7B"/>
    <property type="match status" value="1"/>
</dbReference>
<gene>
    <name evidence="3" type="ORF">METZ01_LOCUS24254</name>
</gene>
<dbReference type="SUPFAM" id="SSF51735">
    <property type="entry name" value="NAD(P)-binding Rossmann-fold domains"/>
    <property type="match status" value="1"/>
</dbReference>
<evidence type="ECO:0008006" key="4">
    <source>
        <dbReference type="Google" id="ProtNLM"/>
    </source>
</evidence>
<protein>
    <recommendedName>
        <fullName evidence="4">Oxidoreductase</fullName>
    </recommendedName>
</protein>
<dbReference type="PANTHER" id="PTHR44196">
    <property type="entry name" value="DEHYDROGENASE/REDUCTASE SDR FAMILY MEMBER 7B"/>
    <property type="match status" value="1"/>
</dbReference>
<name>A0A381PWY0_9ZZZZ</name>
<dbReference type="InterPro" id="IPR002347">
    <property type="entry name" value="SDR_fam"/>
</dbReference>